<reference evidence="2" key="2">
    <citation type="journal article" date="2022" name="Proc. Natl. Acad. Sci. U.S.A.">
        <title>Diploid-dominant life cycles characterize the early evolution of Fungi.</title>
        <authorList>
            <person name="Amses K.R."/>
            <person name="Simmons D.R."/>
            <person name="Longcore J.E."/>
            <person name="Mondo S.J."/>
            <person name="Seto K."/>
            <person name="Jeronimo G.H."/>
            <person name="Bonds A.E."/>
            <person name="Quandt C.A."/>
            <person name="Davis W.J."/>
            <person name="Chang Y."/>
            <person name="Federici B.A."/>
            <person name="Kuo A."/>
            <person name="LaButti K."/>
            <person name="Pangilinan J."/>
            <person name="Andreopoulos W."/>
            <person name="Tritt A."/>
            <person name="Riley R."/>
            <person name="Hundley H."/>
            <person name="Johnson J."/>
            <person name="Lipzen A."/>
            <person name="Barry K."/>
            <person name="Lang B.F."/>
            <person name="Cuomo C.A."/>
            <person name="Buchler N.E."/>
            <person name="Grigoriev I.V."/>
            <person name="Spatafora J.W."/>
            <person name="Stajich J.E."/>
            <person name="James T.Y."/>
        </authorList>
    </citation>
    <scope>NUCLEOTIDE SEQUENCE</scope>
    <source>
        <strain evidence="2">AG</strain>
    </source>
</reference>
<feature type="signal peptide" evidence="1">
    <location>
        <begin position="1"/>
        <end position="16"/>
    </location>
</feature>
<feature type="chain" id="PRO_5041899107" description="Secreted protein" evidence="1">
    <location>
        <begin position="17"/>
        <end position="75"/>
    </location>
</feature>
<dbReference type="GeneID" id="75911857"/>
<dbReference type="Proteomes" id="UP001206595">
    <property type="component" value="Unassembled WGS sequence"/>
</dbReference>
<sequence>MCHSPWLRTLFSVASGTVNVEAGALKRCCTTRTTITRTYSLLFRGIRLYTLKHESDPYRDRSKTYFLHSKNLVLK</sequence>
<gene>
    <name evidence="2" type="ORF">K450DRAFT_226150</name>
</gene>
<evidence type="ECO:0000256" key="1">
    <source>
        <dbReference type="SAM" id="SignalP"/>
    </source>
</evidence>
<keyword evidence="1" id="KW-0732">Signal</keyword>
<evidence type="ECO:0000313" key="3">
    <source>
        <dbReference type="Proteomes" id="UP001206595"/>
    </source>
</evidence>
<evidence type="ECO:0008006" key="4">
    <source>
        <dbReference type="Google" id="ProtNLM"/>
    </source>
</evidence>
<comment type="caution">
    <text evidence="2">The sequence shown here is derived from an EMBL/GenBank/DDBJ whole genome shotgun (WGS) entry which is preliminary data.</text>
</comment>
<accession>A0AAD5EGS8</accession>
<dbReference type="AlphaFoldDB" id="A0AAD5EGS8"/>
<evidence type="ECO:0000313" key="2">
    <source>
        <dbReference type="EMBL" id="KAI8582626.1"/>
    </source>
</evidence>
<dbReference type="EMBL" id="MU620899">
    <property type="protein sequence ID" value="KAI8582626.1"/>
    <property type="molecule type" value="Genomic_DNA"/>
</dbReference>
<proteinExistence type="predicted"/>
<protein>
    <recommendedName>
        <fullName evidence="4">Secreted protein</fullName>
    </recommendedName>
</protein>
<dbReference type="RefSeq" id="XP_051447630.1">
    <property type="nucleotide sequence ID" value="XM_051586509.1"/>
</dbReference>
<reference evidence="2" key="1">
    <citation type="submission" date="2021-06" db="EMBL/GenBank/DDBJ databases">
        <authorList>
            <consortium name="DOE Joint Genome Institute"/>
            <person name="Mondo S.J."/>
            <person name="Amses K.R."/>
            <person name="Simmons D.R."/>
            <person name="Longcore J.E."/>
            <person name="Seto K."/>
            <person name="Alves G.H."/>
            <person name="Bonds A.E."/>
            <person name="Quandt C.A."/>
            <person name="Davis W.J."/>
            <person name="Chang Y."/>
            <person name="Letcher P.M."/>
            <person name="Powell M.J."/>
            <person name="Kuo A."/>
            <person name="Labutti K."/>
            <person name="Pangilinan J."/>
            <person name="Andreopoulos W."/>
            <person name="Tritt A."/>
            <person name="Riley R."/>
            <person name="Hundley H."/>
            <person name="Johnson J."/>
            <person name="Lipzen A."/>
            <person name="Barry K."/>
            <person name="Berbee M.L."/>
            <person name="Buchler N.E."/>
            <person name="Grigoriev I.V."/>
            <person name="Spatafora J.W."/>
            <person name="Stajich J.E."/>
            <person name="James T.Y."/>
        </authorList>
    </citation>
    <scope>NUCLEOTIDE SEQUENCE</scope>
    <source>
        <strain evidence="2">AG</strain>
    </source>
</reference>
<keyword evidence="3" id="KW-1185">Reference proteome</keyword>
<name>A0AAD5EGS8_UMBRA</name>
<organism evidence="2 3">
    <name type="scientific">Umbelopsis ramanniana AG</name>
    <dbReference type="NCBI Taxonomy" id="1314678"/>
    <lineage>
        <taxon>Eukaryota</taxon>
        <taxon>Fungi</taxon>
        <taxon>Fungi incertae sedis</taxon>
        <taxon>Mucoromycota</taxon>
        <taxon>Mucoromycotina</taxon>
        <taxon>Umbelopsidomycetes</taxon>
        <taxon>Umbelopsidales</taxon>
        <taxon>Umbelopsidaceae</taxon>
        <taxon>Umbelopsis</taxon>
    </lineage>
</organism>